<evidence type="ECO:0000313" key="9">
    <source>
        <dbReference type="Proteomes" id="UP000187209"/>
    </source>
</evidence>
<keyword evidence="2" id="KW-0813">Transport</keyword>
<dbReference type="AlphaFoldDB" id="A0A1R2BJP5"/>
<evidence type="ECO:0000256" key="2">
    <source>
        <dbReference type="ARBA" id="ARBA00022448"/>
    </source>
</evidence>
<name>A0A1R2BJP5_9CILI</name>
<feature type="transmembrane region" description="Helical" evidence="6">
    <location>
        <begin position="53"/>
        <end position="76"/>
    </location>
</feature>
<protein>
    <recommendedName>
        <fullName evidence="7">Major facilitator superfamily (MFS) profile domain-containing protein</fullName>
    </recommendedName>
</protein>
<keyword evidence="3 6" id="KW-0812">Transmembrane</keyword>
<keyword evidence="5 6" id="KW-0472">Membrane</keyword>
<reference evidence="8 9" key="1">
    <citation type="submission" date="2016-11" db="EMBL/GenBank/DDBJ databases">
        <title>The macronuclear genome of Stentor coeruleus: a giant cell with tiny introns.</title>
        <authorList>
            <person name="Slabodnick M."/>
            <person name="Ruby J.G."/>
            <person name="Reiff S.B."/>
            <person name="Swart E.C."/>
            <person name="Gosai S."/>
            <person name="Prabakaran S."/>
            <person name="Witkowska E."/>
            <person name="Larue G.E."/>
            <person name="Fisher S."/>
            <person name="Freeman R.M."/>
            <person name="Gunawardena J."/>
            <person name="Chu W."/>
            <person name="Stover N.A."/>
            <person name="Gregory B.D."/>
            <person name="Nowacki M."/>
            <person name="Derisi J."/>
            <person name="Roy S.W."/>
            <person name="Marshall W.F."/>
            <person name="Sood P."/>
        </authorList>
    </citation>
    <scope>NUCLEOTIDE SEQUENCE [LARGE SCALE GENOMIC DNA]</scope>
    <source>
        <strain evidence="8">WM001</strain>
    </source>
</reference>
<dbReference type="Gene3D" id="1.20.1250.20">
    <property type="entry name" value="MFS general substrate transporter like domains"/>
    <property type="match status" value="1"/>
</dbReference>
<dbReference type="CDD" id="cd17316">
    <property type="entry name" value="MFS_SV2_like"/>
    <property type="match status" value="1"/>
</dbReference>
<feature type="transmembrane region" description="Helical" evidence="6">
    <location>
        <begin position="397"/>
        <end position="421"/>
    </location>
</feature>
<proteinExistence type="predicted"/>
<evidence type="ECO:0000256" key="6">
    <source>
        <dbReference type="SAM" id="Phobius"/>
    </source>
</evidence>
<feature type="transmembrane region" description="Helical" evidence="6">
    <location>
        <begin position="88"/>
        <end position="105"/>
    </location>
</feature>
<dbReference type="PROSITE" id="PS50850">
    <property type="entry name" value="MFS"/>
    <property type="match status" value="1"/>
</dbReference>
<dbReference type="PANTHER" id="PTHR23511:SF5">
    <property type="entry name" value="MAJOR FACILITATOR-TYPE TRANSPORTER HXNZ-RELATED"/>
    <property type="match status" value="1"/>
</dbReference>
<dbReference type="PANTHER" id="PTHR23511">
    <property type="entry name" value="SYNAPTIC VESICLE GLYCOPROTEIN 2"/>
    <property type="match status" value="1"/>
</dbReference>
<feature type="transmembrane region" description="Helical" evidence="6">
    <location>
        <begin position="176"/>
        <end position="198"/>
    </location>
</feature>
<dbReference type="InterPro" id="IPR020846">
    <property type="entry name" value="MFS_dom"/>
</dbReference>
<evidence type="ECO:0000256" key="5">
    <source>
        <dbReference type="ARBA" id="ARBA00023136"/>
    </source>
</evidence>
<dbReference type="GO" id="GO:0022857">
    <property type="term" value="F:transmembrane transporter activity"/>
    <property type="evidence" value="ECO:0007669"/>
    <property type="project" value="InterPro"/>
</dbReference>
<dbReference type="InterPro" id="IPR036259">
    <property type="entry name" value="MFS_trans_sf"/>
</dbReference>
<evidence type="ECO:0000259" key="7">
    <source>
        <dbReference type="PROSITE" id="PS50850"/>
    </source>
</evidence>
<evidence type="ECO:0000256" key="4">
    <source>
        <dbReference type="ARBA" id="ARBA00022989"/>
    </source>
</evidence>
<sequence length="457" mass="51002">MEKNRAYSVLELIGWGKYNFLLFIQCGLAWSTYDYWYESLAFIIEGIIDEWNISTLQAGTIGSFLQIGLFIGSFIWGYIAGKYGRMHAFKSTIIVVTIGSFLLTFSPNYYVISAALTIIGVGMAGEISLAGTVFYEFCPPSKRWYMTLMSLFLSFGSISAALVAFLVSLFNKTGFYNWRIIVGVGAVLEILSMIFRFFMHETPAFLITQNKQSAADNILNIVSLKNTGKTLDKIEYSSSLNPNEFTQEVEEEKTQEHEKIIDIMKKLFKPPLLKTTIFLGFVYMFASYSYSGYMSFMPEFLKEFSTSTSYFIIVIQQSAGIPAVVLGTYLVETRCGRKYTTLIFFILSGLSILVFTFTSSFWFILITSSIGFSFIYLAYASMFTIGPESFPTSVRSAGLGVIHVMSRVGGFLSPIIIGYLLELSSGVTLSLLSLCVTFSAAGAFMICLKETRGTKIG</sequence>
<feature type="domain" description="Major facilitator superfamily (MFS) profile" evidence="7">
    <location>
        <begin position="20"/>
        <end position="452"/>
    </location>
</feature>
<evidence type="ECO:0000256" key="1">
    <source>
        <dbReference type="ARBA" id="ARBA00004141"/>
    </source>
</evidence>
<evidence type="ECO:0000256" key="3">
    <source>
        <dbReference type="ARBA" id="ARBA00022692"/>
    </source>
</evidence>
<feature type="transmembrane region" description="Helical" evidence="6">
    <location>
        <begin position="338"/>
        <end position="355"/>
    </location>
</feature>
<evidence type="ECO:0000313" key="8">
    <source>
        <dbReference type="EMBL" id="OMJ76984.1"/>
    </source>
</evidence>
<feature type="transmembrane region" description="Helical" evidence="6">
    <location>
        <begin position="361"/>
        <end position="385"/>
    </location>
</feature>
<keyword evidence="9" id="KW-1185">Reference proteome</keyword>
<comment type="subcellular location">
    <subcellularLocation>
        <location evidence="1">Membrane</location>
        <topology evidence="1">Multi-pass membrane protein</topology>
    </subcellularLocation>
</comment>
<dbReference type="SUPFAM" id="SSF103473">
    <property type="entry name" value="MFS general substrate transporter"/>
    <property type="match status" value="1"/>
</dbReference>
<feature type="transmembrane region" description="Helical" evidence="6">
    <location>
        <begin position="427"/>
        <end position="448"/>
    </location>
</feature>
<feature type="transmembrane region" description="Helical" evidence="6">
    <location>
        <begin position="111"/>
        <end position="135"/>
    </location>
</feature>
<dbReference type="Proteomes" id="UP000187209">
    <property type="component" value="Unassembled WGS sequence"/>
</dbReference>
<keyword evidence="4 6" id="KW-1133">Transmembrane helix</keyword>
<dbReference type="InterPro" id="IPR011701">
    <property type="entry name" value="MFS"/>
</dbReference>
<dbReference type="EMBL" id="MPUH01000600">
    <property type="protein sequence ID" value="OMJ76984.1"/>
    <property type="molecule type" value="Genomic_DNA"/>
</dbReference>
<accession>A0A1R2BJP5</accession>
<dbReference type="GO" id="GO:0016020">
    <property type="term" value="C:membrane"/>
    <property type="evidence" value="ECO:0007669"/>
    <property type="project" value="UniProtKB-SubCell"/>
</dbReference>
<dbReference type="Pfam" id="PF07690">
    <property type="entry name" value="MFS_1"/>
    <property type="match status" value="1"/>
</dbReference>
<organism evidence="8 9">
    <name type="scientific">Stentor coeruleus</name>
    <dbReference type="NCBI Taxonomy" id="5963"/>
    <lineage>
        <taxon>Eukaryota</taxon>
        <taxon>Sar</taxon>
        <taxon>Alveolata</taxon>
        <taxon>Ciliophora</taxon>
        <taxon>Postciliodesmatophora</taxon>
        <taxon>Heterotrichea</taxon>
        <taxon>Heterotrichida</taxon>
        <taxon>Stentoridae</taxon>
        <taxon>Stentor</taxon>
    </lineage>
</organism>
<feature type="transmembrane region" description="Helical" evidence="6">
    <location>
        <begin position="310"/>
        <end position="331"/>
    </location>
</feature>
<comment type="caution">
    <text evidence="8">The sequence shown here is derived from an EMBL/GenBank/DDBJ whole genome shotgun (WGS) entry which is preliminary data.</text>
</comment>
<feature type="transmembrane region" description="Helical" evidence="6">
    <location>
        <begin position="12"/>
        <end position="33"/>
    </location>
</feature>
<dbReference type="OrthoDB" id="4139357at2759"/>
<feature type="transmembrane region" description="Helical" evidence="6">
    <location>
        <begin position="147"/>
        <end position="170"/>
    </location>
</feature>
<feature type="transmembrane region" description="Helical" evidence="6">
    <location>
        <begin position="272"/>
        <end position="290"/>
    </location>
</feature>
<gene>
    <name evidence="8" type="ORF">SteCoe_23532</name>
</gene>